<proteinExistence type="predicted"/>
<feature type="compositionally biased region" description="Polar residues" evidence="1">
    <location>
        <begin position="37"/>
        <end position="46"/>
    </location>
</feature>
<feature type="region of interest" description="Disordered" evidence="1">
    <location>
        <begin position="515"/>
        <end position="616"/>
    </location>
</feature>
<feature type="compositionally biased region" description="Polar residues" evidence="1">
    <location>
        <begin position="696"/>
        <end position="737"/>
    </location>
</feature>
<feature type="compositionally biased region" description="Polar residues" evidence="1">
    <location>
        <begin position="542"/>
        <end position="558"/>
    </location>
</feature>
<evidence type="ECO:0000259" key="2">
    <source>
        <dbReference type="PROSITE" id="PS50144"/>
    </source>
</evidence>
<reference evidence="3 4" key="1">
    <citation type="journal article" date="2021" name="BMC Genomics">
        <title>Datura genome reveals duplications of psychoactive alkaloid biosynthetic genes and high mutation rate following tissue culture.</title>
        <authorList>
            <person name="Rajewski A."/>
            <person name="Carter-House D."/>
            <person name="Stajich J."/>
            <person name="Litt A."/>
        </authorList>
    </citation>
    <scope>NUCLEOTIDE SEQUENCE [LARGE SCALE GENOMIC DNA]</scope>
    <source>
        <strain evidence="3">AR-01</strain>
    </source>
</reference>
<dbReference type="InterPro" id="IPR002083">
    <property type="entry name" value="MATH/TRAF_dom"/>
</dbReference>
<dbReference type="CDD" id="cd00121">
    <property type="entry name" value="MATH"/>
    <property type="match status" value="1"/>
</dbReference>
<feature type="region of interest" description="Disordered" evidence="1">
    <location>
        <begin position="671"/>
        <end position="737"/>
    </location>
</feature>
<feature type="compositionally biased region" description="Basic residues" evidence="1">
    <location>
        <begin position="441"/>
        <end position="458"/>
    </location>
</feature>
<sequence length="1139" mass="126814">MASSASEEAGCTRSLEGLSNGQQRCQSSEALAEWRSSEQVENGTPSTSPPYWDSDDDEDAGPKPSQLYGKYTWKIDKFSQINKRELRSNAFEVGGYKWYILIYPQGCDVCNHLSLFLCVANHDKLLPGWGHFAQFTIAVVNKDPKKSKYSDTLHRFWKKEHDWGWKKFMELSKVLEGFIDADTLIIKAQVQVISARVDRPFRCLDCQYRRELVRVYLTNVEQICRRFVEERRGKLGKLIEDKARWSSFCAFWLGMDQDSRHQMSQDKADLILKVVVKHFFVEKEVTSTLVMDSLYSGLKAIEGQTKGKKGKGKHLDAEEQLVPIVRLEEDMFVLVDDVLLLLERAALEPLPPKDEKGPQNRTKDGASGEEFNKDSIERDERRLTELGRRTIEIFVLAHIFSKIEVSYQEAVALKRQEELIREEEEAETEQKAKKAFDKEKKLKKKQGKQKKNNRKTKDKGRDEKSCIIEQEKTKQAGCIVDGNDYETEEPEAALEKPDMLEDVSDVSDSVDCVPEVNHPDFEDRGARPVNWDTDTSEMYHPTETSCSGLNGLSAAQNGSSRSLSVMDDSSSVCSTDSAPSVAINAPYRGSSSNHKSQKSPSRMVNHRSKSTSNATDWVSEIHKQPVDALPDAGKLTNTTLSYGATRSASQSIVHSLEQEVAKKEVIVSQQRKLTEPDSEGPLLEKPHVISPPRSPSKGTVSAVQSKSELKVSTTSDPNSVKRLSSGSPKLTHKSTTSAETAVLLKADPHKSIERQALENPSVETVSITLKNFRSHQVTASATTEKPKSQVPALSRPLSAPVVPGPRPATSVVSMVSTSPLLARSVSAAGQLGSDPSPSTHSYVPQSYLNAIVGNPVSGNAAGFGQSYSPSSMVNSSQPYPQSPPLISGQLFLPQVSERIETSCIRPSFSYGMMNHDTLQNGLQWESSQRDRSISRDHPSILNEFQNFDQFHPVSRSHDHIPSEFPACTSRRQSQSALADEFPHLDIINDLLDEEHGIGRTLMPTAGVQSYSNGSHHLNRHFSFPGDIGMSADLGPSTSSCRFERTRSYHEDIQHNLYEGPFDSARDMIRQPNPRFISGQMDGLVPNQWQVMGGSDPSFLGMRTAENDPSYPYHHVPDYLNMSSCGVNGYGVYRPPPNGL</sequence>
<feature type="compositionally biased region" description="Basic and acidic residues" evidence="1">
    <location>
        <begin position="351"/>
        <end position="376"/>
    </location>
</feature>
<dbReference type="SUPFAM" id="SSF49599">
    <property type="entry name" value="TRAF domain-like"/>
    <property type="match status" value="1"/>
</dbReference>
<dbReference type="Proteomes" id="UP000823775">
    <property type="component" value="Unassembled WGS sequence"/>
</dbReference>
<dbReference type="SMART" id="SM00061">
    <property type="entry name" value="MATH"/>
    <property type="match status" value="1"/>
</dbReference>
<feature type="compositionally biased region" description="Basic and acidic residues" evidence="1">
    <location>
        <begin position="428"/>
        <end position="440"/>
    </location>
</feature>
<feature type="region of interest" description="Disordered" evidence="1">
    <location>
        <begin position="1"/>
        <end position="65"/>
    </location>
</feature>
<feature type="compositionally biased region" description="Low complexity" evidence="1">
    <location>
        <begin position="590"/>
        <end position="601"/>
    </location>
</feature>
<dbReference type="PANTHER" id="PTHR47477:SF8">
    <property type="entry name" value="TNF RECEPTOR-ASSOCIATED FACTOR HOMOLOG 1A"/>
    <property type="match status" value="1"/>
</dbReference>
<feature type="region of interest" description="Disordered" evidence="1">
    <location>
        <begin position="350"/>
        <end position="376"/>
    </location>
</feature>
<dbReference type="PANTHER" id="PTHR47477">
    <property type="entry name" value="TNF RECEPTOR-ASSOCIATED FACTOR HOMOLOG 1A"/>
    <property type="match status" value="1"/>
</dbReference>
<keyword evidence="4" id="KW-1185">Reference proteome</keyword>
<gene>
    <name evidence="3" type="ORF">HAX54_020269</name>
</gene>
<feature type="compositionally biased region" description="Polar residues" evidence="1">
    <location>
        <begin position="17"/>
        <end position="29"/>
    </location>
</feature>
<protein>
    <recommendedName>
        <fullName evidence="2">MATH domain-containing protein</fullName>
    </recommendedName>
</protein>
<feature type="compositionally biased region" description="Basic and acidic residues" evidence="1">
    <location>
        <begin position="517"/>
        <end position="526"/>
    </location>
</feature>
<evidence type="ECO:0000256" key="1">
    <source>
        <dbReference type="SAM" id="MobiDB-lite"/>
    </source>
</evidence>
<evidence type="ECO:0000313" key="4">
    <source>
        <dbReference type="Proteomes" id="UP000823775"/>
    </source>
</evidence>
<name>A0ABS8UQU3_DATST</name>
<feature type="region of interest" description="Disordered" evidence="1">
    <location>
        <begin position="777"/>
        <end position="802"/>
    </location>
</feature>
<feature type="domain" description="MATH" evidence="2">
    <location>
        <begin position="68"/>
        <end position="190"/>
    </location>
</feature>
<accession>A0ABS8UQU3</accession>
<evidence type="ECO:0000313" key="3">
    <source>
        <dbReference type="EMBL" id="MCD9561264.1"/>
    </source>
</evidence>
<dbReference type="InterPro" id="IPR055327">
    <property type="entry name" value="TRAF1A/B"/>
</dbReference>
<organism evidence="3 4">
    <name type="scientific">Datura stramonium</name>
    <name type="common">Jimsonweed</name>
    <name type="synonym">Common thornapple</name>
    <dbReference type="NCBI Taxonomy" id="4076"/>
    <lineage>
        <taxon>Eukaryota</taxon>
        <taxon>Viridiplantae</taxon>
        <taxon>Streptophyta</taxon>
        <taxon>Embryophyta</taxon>
        <taxon>Tracheophyta</taxon>
        <taxon>Spermatophyta</taxon>
        <taxon>Magnoliopsida</taxon>
        <taxon>eudicotyledons</taxon>
        <taxon>Gunneridae</taxon>
        <taxon>Pentapetalae</taxon>
        <taxon>asterids</taxon>
        <taxon>lamiids</taxon>
        <taxon>Solanales</taxon>
        <taxon>Solanaceae</taxon>
        <taxon>Solanoideae</taxon>
        <taxon>Datureae</taxon>
        <taxon>Datura</taxon>
    </lineage>
</organism>
<feature type="region of interest" description="Disordered" evidence="1">
    <location>
        <begin position="422"/>
        <end position="464"/>
    </location>
</feature>
<dbReference type="Pfam" id="PF22486">
    <property type="entry name" value="MATH_2"/>
    <property type="match status" value="1"/>
</dbReference>
<feature type="compositionally biased region" description="Low complexity" evidence="1">
    <location>
        <begin position="559"/>
        <end position="581"/>
    </location>
</feature>
<comment type="caution">
    <text evidence="3">The sequence shown here is derived from an EMBL/GenBank/DDBJ whole genome shotgun (WGS) entry which is preliminary data.</text>
</comment>
<dbReference type="PROSITE" id="PS50144">
    <property type="entry name" value="MATH"/>
    <property type="match status" value="1"/>
</dbReference>
<dbReference type="Gene3D" id="2.60.210.10">
    <property type="entry name" value="Apoptosis, Tumor Necrosis Factor Receptor Associated Protein 2, Chain A"/>
    <property type="match status" value="1"/>
</dbReference>
<dbReference type="EMBL" id="JACEIK010002447">
    <property type="protein sequence ID" value="MCD9561264.1"/>
    <property type="molecule type" value="Genomic_DNA"/>
</dbReference>
<dbReference type="InterPro" id="IPR008974">
    <property type="entry name" value="TRAF-like"/>
</dbReference>